<organism evidence="5 6">
    <name type="scientific">Saprolegnia diclina (strain VS20)</name>
    <dbReference type="NCBI Taxonomy" id="1156394"/>
    <lineage>
        <taxon>Eukaryota</taxon>
        <taxon>Sar</taxon>
        <taxon>Stramenopiles</taxon>
        <taxon>Oomycota</taxon>
        <taxon>Saprolegniomycetes</taxon>
        <taxon>Saprolegniales</taxon>
        <taxon>Saprolegniaceae</taxon>
        <taxon>Saprolegnia</taxon>
    </lineage>
</organism>
<feature type="compositionally biased region" description="Basic and acidic residues" evidence="3">
    <location>
        <begin position="78"/>
        <end position="96"/>
    </location>
</feature>
<evidence type="ECO:0000259" key="4">
    <source>
        <dbReference type="PROSITE" id="PS50800"/>
    </source>
</evidence>
<dbReference type="Gene3D" id="1.10.720.30">
    <property type="entry name" value="SAP domain"/>
    <property type="match status" value="1"/>
</dbReference>
<keyword evidence="1" id="KW-0597">Phosphoprotein</keyword>
<accession>T0RQ52</accession>
<dbReference type="PANTHER" id="PTHR46551">
    <property type="entry name" value="SAP DOMAIN-CONTAINING RIBONUCLEOPROTEIN"/>
    <property type="match status" value="1"/>
</dbReference>
<evidence type="ECO:0000256" key="1">
    <source>
        <dbReference type="ARBA" id="ARBA00022553"/>
    </source>
</evidence>
<gene>
    <name evidence="5" type="ORF">SDRG_07973</name>
</gene>
<name>T0RQ52_SAPDV</name>
<feature type="region of interest" description="Disordered" evidence="3">
    <location>
        <begin position="44"/>
        <end position="96"/>
    </location>
</feature>
<feature type="domain" description="SAP" evidence="4">
    <location>
        <begin position="6"/>
        <end position="40"/>
    </location>
</feature>
<dbReference type="eggNOG" id="ENOG502SA2U">
    <property type="taxonomic scope" value="Eukaryota"/>
</dbReference>
<dbReference type="PANTHER" id="PTHR46551:SF1">
    <property type="entry name" value="SAP DOMAIN-CONTAINING RIBONUCLEOPROTEIN"/>
    <property type="match status" value="1"/>
</dbReference>
<comment type="similarity">
    <text evidence="2">Belongs to the SAP domain-containing ribonucleoprotein family.</text>
</comment>
<dbReference type="EMBL" id="JH767154">
    <property type="protein sequence ID" value="EQC34653.1"/>
    <property type="molecule type" value="Genomic_DNA"/>
</dbReference>
<dbReference type="AlphaFoldDB" id="T0RQ52"/>
<dbReference type="Pfam" id="PF02037">
    <property type="entry name" value="SAP"/>
    <property type="match status" value="1"/>
</dbReference>
<dbReference type="VEuPathDB" id="FungiDB:SDRG_07973"/>
<sequence length="222" mass="24346">MAIVNPKKMKVAEIKDELAKRGLSTVGVKAELVQRLELALDEEEFGSEAHEQATLAAAEASPIGSATPEPVEEPAQEAPKEASPPKHAEPVPELVKDAPVVAAAPVTVGMTEEEKRKARAAKFGIPLTEDQRKMERAQRFNALKAAGAVDATVETVKKSKRAERFGIESDDKVQAQKKARGERFGITDDSKKKLERALRFNLVTKEVVDEKLKQRQERFAAK</sequence>
<dbReference type="SMART" id="SM00513">
    <property type="entry name" value="SAP"/>
    <property type="match status" value="1"/>
</dbReference>
<dbReference type="GO" id="GO:0016973">
    <property type="term" value="P:poly(A)+ mRNA export from nucleus"/>
    <property type="evidence" value="ECO:0007669"/>
    <property type="project" value="TreeGrafter"/>
</dbReference>
<evidence type="ECO:0000256" key="2">
    <source>
        <dbReference type="ARBA" id="ARBA00046328"/>
    </source>
</evidence>
<dbReference type="InterPro" id="IPR052240">
    <property type="entry name" value="SAP_domain_ribonucleoprotein"/>
</dbReference>
<dbReference type="Proteomes" id="UP000030762">
    <property type="component" value="Unassembled WGS sequence"/>
</dbReference>
<evidence type="ECO:0000256" key="3">
    <source>
        <dbReference type="SAM" id="MobiDB-lite"/>
    </source>
</evidence>
<dbReference type="OMA" id="ETPTKKH"/>
<dbReference type="InParanoid" id="T0RQ52"/>
<proteinExistence type="inferred from homology"/>
<evidence type="ECO:0000313" key="6">
    <source>
        <dbReference type="Proteomes" id="UP000030762"/>
    </source>
</evidence>
<dbReference type="RefSeq" id="XP_008612059.1">
    <property type="nucleotide sequence ID" value="XM_008613837.1"/>
</dbReference>
<dbReference type="InterPro" id="IPR036361">
    <property type="entry name" value="SAP_dom_sf"/>
</dbReference>
<dbReference type="STRING" id="1156394.T0RQ52"/>
<reference evidence="5 6" key="1">
    <citation type="submission" date="2012-04" db="EMBL/GenBank/DDBJ databases">
        <title>The Genome Sequence of Saprolegnia declina VS20.</title>
        <authorList>
            <consortium name="The Broad Institute Genome Sequencing Platform"/>
            <person name="Russ C."/>
            <person name="Nusbaum C."/>
            <person name="Tyler B."/>
            <person name="van West P."/>
            <person name="Dieguez-Uribeondo J."/>
            <person name="de Bruijn I."/>
            <person name="Tripathy S."/>
            <person name="Jiang R."/>
            <person name="Young S.K."/>
            <person name="Zeng Q."/>
            <person name="Gargeya S."/>
            <person name="Fitzgerald M."/>
            <person name="Haas B."/>
            <person name="Abouelleil A."/>
            <person name="Alvarado L."/>
            <person name="Arachchi H.M."/>
            <person name="Berlin A."/>
            <person name="Chapman S.B."/>
            <person name="Goldberg J."/>
            <person name="Griggs A."/>
            <person name="Gujja S."/>
            <person name="Hansen M."/>
            <person name="Howarth C."/>
            <person name="Imamovic A."/>
            <person name="Larimer J."/>
            <person name="McCowen C."/>
            <person name="Montmayeur A."/>
            <person name="Murphy C."/>
            <person name="Neiman D."/>
            <person name="Pearson M."/>
            <person name="Priest M."/>
            <person name="Roberts A."/>
            <person name="Saif S."/>
            <person name="Shea T."/>
            <person name="Sisk P."/>
            <person name="Sykes S."/>
            <person name="Wortman J."/>
            <person name="Nusbaum C."/>
            <person name="Birren B."/>
        </authorList>
    </citation>
    <scope>NUCLEOTIDE SEQUENCE [LARGE SCALE GENOMIC DNA]</scope>
    <source>
        <strain evidence="5 6">VS20</strain>
    </source>
</reference>
<dbReference type="InterPro" id="IPR003034">
    <property type="entry name" value="SAP_dom"/>
</dbReference>
<dbReference type="PROSITE" id="PS50800">
    <property type="entry name" value="SAP"/>
    <property type="match status" value="1"/>
</dbReference>
<dbReference type="Pfam" id="PF18592">
    <property type="entry name" value="Tho1_MOS11_C"/>
    <property type="match status" value="1"/>
</dbReference>
<keyword evidence="6" id="KW-1185">Reference proteome</keyword>
<evidence type="ECO:0000313" key="5">
    <source>
        <dbReference type="EMBL" id="EQC34653.1"/>
    </source>
</evidence>
<protein>
    <recommendedName>
        <fullName evidence="4">SAP domain-containing protein</fullName>
    </recommendedName>
</protein>
<dbReference type="SUPFAM" id="SSF68906">
    <property type="entry name" value="SAP domain"/>
    <property type="match status" value="1"/>
</dbReference>
<dbReference type="GO" id="GO:0005634">
    <property type="term" value="C:nucleus"/>
    <property type="evidence" value="ECO:0007669"/>
    <property type="project" value="TreeGrafter"/>
</dbReference>
<dbReference type="GeneID" id="19948700"/>
<dbReference type="OrthoDB" id="79455at2759"/>
<dbReference type="InterPro" id="IPR040746">
    <property type="entry name" value="THO1_MOS11_C"/>
</dbReference>